<dbReference type="Proteomes" id="UP000606172">
    <property type="component" value="Unassembled WGS sequence"/>
</dbReference>
<accession>A0A919V8V4</accession>
<protein>
    <submittedName>
        <fullName evidence="2">Uncharacterized protein</fullName>
    </submittedName>
</protein>
<feature type="chain" id="PRO_5036724404" evidence="1">
    <location>
        <begin position="32"/>
        <end position="266"/>
    </location>
</feature>
<comment type="caution">
    <text evidence="2">The sequence shown here is derived from an EMBL/GenBank/DDBJ whole genome shotgun (WGS) entry which is preliminary data.</text>
</comment>
<evidence type="ECO:0000256" key="1">
    <source>
        <dbReference type="SAM" id="SignalP"/>
    </source>
</evidence>
<keyword evidence="3" id="KW-1185">Reference proteome</keyword>
<reference evidence="2" key="1">
    <citation type="submission" date="2021-01" db="EMBL/GenBank/DDBJ databases">
        <title>Whole genome shotgun sequence of Sinosporangium siamense NBRC 109515.</title>
        <authorList>
            <person name="Komaki H."/>
            <person name="Tamura T."/>
        </authorList>
    </citation>
    <scope>NUCLEOTIDE SEQUENCE</scope>
    <source>
        <strain evidence="2">NBRC 109515</strain>
    </source>
</reference>
<dbReference type="RefSeq" id="WP_204027162.1">
    <property type="nucleotide sequence ID" value="NZ_BOOW01000023.1"/>
</dbReference>
<evidence type="ECO:0000313" key="2">
    <source>
        <dbReference type="EMBL" id="GII93632.1"/>
    </source>
</evidence>
<sequence length="266" mass="25746">MFNASRKVRAILAATAVLTTAQWLGPGPAGADTLCTVVDPMHLFSPVGALGSTGTLGSAGAAVSVCGETRGVSTVLNPAGQAPWVAIEGVASALGLYGLPEAASIPSAARTVPLAAAAPEEAWGASVLSALPALPAPILADRPAPAPVPLSMPGDMDRTGAVDPTLIAGVPDYPGLPAVPDAPAAWLPRPGEAHAPGLALTTGDIPGLSNPVAVPPAAAHPVPAPLSVPAPASIPAPDAVPDPASARAALTDTLGGAGASLKDKLG</sequence>
<name>A0A919V8V4_9ACTN</name>
<dbReference type="AlphaFoldDB" id="A0A919V8V4"/>
<evidence type="ECO:0000313" key="3">
    <source>
        <dbReference type="Proteomes" id="UP000606172"/>
    </source>
</evidence>
<feature type="signal peptide" evidence="1">
    <location>
        <begin position="1"/>
        <end position="31"/>
    </location>
</feature>
<proteinExistence type="predicted"/>
<dbReference type="EMBL" id="BOOW01000023">
    <property type="protein sequence ID" value="GII93632.1"/>
    <property type="molecule type" value="Genomic_DNA"/>
</dbReference>
<keyword evidence="1" id="KW-0732">Signal</keyword>
<gene>
    <name evidence="2" type="ORF">Ssi02_38630</name>
</gene>
<organism evidence="2 3">
    <name type="scientific">Sinosporangium siamense</name>
    <dbReference type="NCBI Taxonomy" id="1367973"/>
    <lineage>
        <taxon>Bacteria</taxon>
        <taxon>Bacillati</taxon>
        <taxon>Actinomycetota</taxon>
        <taxon>Actinomycetes</taxon>
        <taxon>Streptosporangiales</taxon>
        <taxon>Streptosporangiaceae</taxon>
        <taxon>Sinosporangium</taxon>
    </lineage>
</organism>